<comment type="similarity">
    <text evidence="14 15">Belongs to the HIV-1 VPU protein family.</text>
</comment>
<keyword evidence="14" id="KW-1090">Inhibition of host innate immune response by virus</keyword>
<evidence type="ECO:0000256" key="13">
    <source>
        <dbReference type="ARBA" id="ARBA00031215"/>
    </source>
</evidence>
<feature type="transmembrane region" description="Helical" evidence="15">
    <location>
        <begin position="6"/>
        <end position="25"/>
    </location>
</feature>
<dbReference type="SUPFAM" id="SSF57647">
    <property type="entry name" value="HIV-1 VPU cytoplasmic domain"/>
    <property type="match status" value="1"/>
</dbReference>
<evidence type="ECO:0000256" key="15">
    <source>
        <dbReference type="RuleBase" id="RU364058"/>
    </source>
</evidence>
<evidence type="ECO:0000256" key="4">
    <source>
        <dbReference type="ARBA" id="ARBA00022553"/>
    </source>
</evidence>
<feature type="topological domain" description="Extracellular" evidence="14">
    <location>
        <begin position="1"/>
        <end position="6"/>
    </location>
</feature>
<keyword evidence="7 14" id="KW-0053">Apoptosis</keyword>
<comment type="function">
    <text evidence="15">Enhances virion budding by targeting host CD4 and Tetherin/BST2 to proteasome degradation. Degradation of CD4 prevents any unwanted premature interactions between viral Env and its host receptor CD4 in the endoplasmic reticulum. Degradation of antiretroviral protein Tetherin/BST2 is important for virion budding, as BST2 tethers new viral particles to the host cell membrane. Mechanistically, Vpu bridges either CD4 or BST2 to BTRC, a substrate recognition subunit of the Skp1/Cullin/F-box protein E3 ubiquitin ligase, induces their ubiquitination and subsequent proteasomal degradation. The alteration of the E3 ligase specificity by Vpu seems to promote the degradation of host IKBKB, leading to NF-kappa-B down-regulation and subsequent apoptosis. Acts as a viroporin that forms an oligomeric ion channel in membranes. Modulates the host DNA repair mechanisms to promote degradation of nuclear viral cDNA in cells that are already productively infected in order to suppress immune sensing and proviral hyper-integration (superinfection). Manipulates PML-NBs and modulates SUMOylation of host BLM protein thereby enhancing its DNA-end processing activity toward viral unintegrated linear DNA. Also inhibits RAD52-mediated homologous repair of viral cDNA, preventing the generation of dead-end circular forms of single copies of the long terminal repeat and permitting sustained nucleolytic attack.</text>
</comment>
<comment type="caution">
    <text evidence="14">Lacks conserved residue(s) required for the propagation of feature annotation.</text>
</comment>
<dbReference type="GO" id="GO:0033644">
    <property type="term" value="C:host cell membrane"/>
    <property type="evidence" value="ECO:0007669"/>
    <property type="project" value="UniProtKB-SubCell"/>
</dbReference>
<organism evidence="16">
    <name type="scientific">Human immunodeficiency virus type 1</name>
    <name type="common">HIV-1</name>
    <dbReference type="NCBI Taxonomy" id="11676"/>
    <lineage>
        <taxon>Viruses</taxon>
        <taxon>Riboviria</taxon>
        <taxon>Pararnavirae</taxon>
        <taxon>Artverviricota</taxon>
        <taxon>Revtraviricetes</taxon>
        <taxon>Ortervirales</taxon>
        <taxon>Retroviridae</taxon>
        <taxon>Orthoretrovirinae</taxon>
        <taxon>Lentivirus</taxon>
        <taxon>Lentivirus humimdef1</taxon>
    </lineage>
</organism>
<keyword evidence="14 15" id="KW-1133">Transmembrane helix</keyword>
<keyword evidence="14" id="KW-1084">Inhibition of host tetherin by virus</keyword>
<dbReference type="GO" id="GO:0042609">
    <property type="term" value="F:CD4 receptor binding"/>
    <property type="evidence" value="ECO:0007669"/>
    <property type="project" value="UniProtKB-UniRule"/>
</dbReference>
<evidence type="ECO:0000313" key="16">
    <source>
        <dbReference type="EMBL" id="ASV70560.1"/>
    </source>
</evidence>
<evidence type="ECO:0000256" key="7">
    <source>
        <dbReference type="ARBA" id="ARBA00022703"/>
    </source>
</evidence>
<evidence type="ECO:0000256" key="10">
    <source>
        <dbReference type="ARBA" id="ARBA00023136"/>
    </source>
</evidence>
<evidence type="ECO:0000256" key="14">
    <source>
        <dbReference type="HAMAP-Rule" id="MF_04082"/>
    </source>
</evidence>
<dbReference type="GO" id="GO:0039502">
    <property type="term" value="P:symbiont-mediated suppression of host type I interferon-mediated signaling pathway"/>
    <property type="evidence" value="ECO:0007669"/>
    <property type="project" value="UniProtKB-UniRule"/>
</dbReference>
<evidence type="ECO:0000256" key="12">
    <source>
        <dbReference type="ARBA" id="ARBA00030659"/>
    </source>
</evidence>
<keyword evidence="14" id="KW-0922">Interferon antiviral system evasion</keyword>
<gene>
    <name evidence="14 15 16" type="primary">vpu</name>
</gene>
<keyword evidence="14" id="KW-0899">Viral immunoevasion</keyword>
<dbReference type="HAMAP" id="MF_04082">
    <property type="entry name" value="HIV_VPU"/>
    <property type="match status" value="1"/>
</dbReference>
<dbReference type="EMBL" id="MF767262">
    <property type="protein sequence ID" value="ASV70560.1"/>
    <property type="molecule type" value="Genomic_RNA"/>
</dbReference>
<evidence type="ECO:0000256" key="6">
    <source>
        <dbReference type="ARBA" id="ARBA00022692"/>
    </source>
</evidence>
<dbReference type="InterPro" id="IPR009032">
    <property type="entry name" value="Vpu_cyt_dom_sf"/>
</dbReference>
<evidence type="ECO:0000256" key="8">
    <source>
        <dbReference type="ARBA" id="ARBA00022870"/>
    </source>
</evidence>
<dbReference type="InterPro" id="IPR008187">
    <property type="entry name" value="Vpu"/>
</dbReference>
<dbReference type="GO" id="GO:0039587">
    <property type="term" value="P:symbiont-mediated-mediated suppression of host tetherin activity"/>
    <property type="evidence" value="ECO:0007669"/>
    <property type="project" value="UniProtKB-UniRule"/>
</dbReference>
<evidence type="ECO:0000256" key="2">
    <source>
        <dbReference type="ARBA" id="ARBA00018094"/>
    </source>
</evidence>
<dbReference type="GO" id="GO:0019076">
    <property type="term" value="P:viral release from host cell"/>
    <property type="evidence" value="ECO:0007669"/>
    <property type="project" value="UniProtKB-UniRule"/>
</dbReference>
<dbReference type="Pfam" id="PF00558">
    <property type="entry name" value="Vpu"/>
    <property type="match status" value="1"/>
</dbReference>
<comment type="subunit">
    <text evidence="14">Homopentamer. Interacts with host CD4 and BRTC; these interactions induce proteasomal degradation of CD4. Interacts with host BST2; this interaction leads to the degradation of host BST2. Interacts with host FBXW11. Interacts with host AP1M1; this interaction plays a role in the mistrafficking and subsequent degradation of host BST2. Interacts with host RANBP2; this interaction allows Vpu to down-regulate host BLM sumoylation.</text>
</comment>
<keyword evidence="14" id="KW-1114">Inhibition of host interferon signaling pathway by virus</keyword>
<evidence type="ECO:0000256" key="11">
    <source>
        <dbReference type="ARBA" id="ARBA00023303"/>
    </source>
</evidence>
<feature type="topological domain" description="Cytoplasmic" evidence="14">
    <location>
        <begin position="25"/>
        <end position="77"/>
    </location>
</feature>
<evidence type="ECO:0000256" key="1">
    <source>
        <dbReference type="ARBA" id="ARBA00004313"/>
    </source>
</evidence>
<keyword evidence="6 14" id="KW-0812">Transmembrane</keyword>
<dbReference type="GO" id="GO:0032801">
    <property type="term" value="P:receptor catabolic process"/>
    <property type="evidence" value="ECO:0007669"/>
    <property type="project" value="UniProtKB-UniRule"/>
</dbReference>
<keyword evidence="8 14" id="KW-1043">Host membrane</keyword>
<comment type="PTM">
    <text evidence="14">Phosphorylated by host CK2. This phosphorylation is necessary for interaction with human BTRC and degradation of CD4.</text>
</comment>
<comment type="function">
    <text evidence="14">Enhances virion budding, by targeting human CD4 and Tetherin/BST2 to proteasome degradation. Degradation of CD4 prevents any unwanted premature interactions between viral Env and its host receptor CD4 in the endoplasmic reticulum. Degradation of antiretroviral protein Tetherin/BST2 is important for virion budding, as BST2 tethers new viral particles to the host cell membrane. Mechanistically, Vpu bridges either CD4 or BST2 to BTRC, a substrate recognition subunit of the Skp1/Cullin/F-box protein E3 ubiquitin ligase, induces their ubiquitination and subsequent proteasomal degradation. The alteration of the E3 ligase specificity by Vpu seems to promote the degradation of host IKBKB, leading to NF-kappa-B down-regulation and subsequent apoptosis. Acts as a viroporin that forms an oligomeric ion channel in membranes. Modulates the host DNA repair mechanisms to promote degradation of nuclear viral cDNA in cells that are already productively infected in order to suppress immune sensing and proviral hyper-integration (superinfection). Manipulates PML-NBs and modulates SUMOylation of host BLM protein thereby enhancing its DNA-end processing activity toward viral unintegrated linear DNA. Also inhibits RAD52-mediated homologous repair of viral cDNA, preventing the generation of dead-end circular forms of single copies of the long terminal repeat and permitting sustained nucleolytic attack.</text>
</comment>
<dbReference type="GO" id="GO:0052170">
    <property type="term" value="P:symbiont-mediated suppression of host innate immune response"/>
    <property type="evidence" value="ECO:0007669"/>
    <property type="project" value="UniProtKB-KW"/>
</dbReference>
<accession>A0A2R2XFH3</accession>
<keyword evidence="5 14" id="KW-0945">Host-virus interaction</keyword>
<comment type="domain">
    <text evidence="14">The N-terminus and transmembrane domains are required for self-oligomerization and proper virion budding, whereas the cytoplasmic domain is required for CD4 degradation. The cytoplasmic domain is composed of 2 amphipathic alpha helix that form a U-shape.</text>
</comment>
<dbReference type="Gene3D" id="1.10.195.10">
    <property type="entry name" value="HIV-1 VPU cytoplasmic domain"/>
    <property type="match status" value="1"/>
</dbReference>
<proteinExistence type="inferred from homology"/>
<comment type="activity regulation">
    <text evidence="14">Ion channel activity is inhibited by hexamethylene amiloride in vitro.</text>
</comment>
<comment type="subcellular location">
    <subcellularLocation>
        <location evidence="1 14 15">Host membrane</location>
        <topology evidence="1 14 15">Single-pass type I membrane protein</topology>
    </subcellularLocation>
</comment>
<keyword evidence="3 14" id="KW-0813">Transport</keyword>
<evidence type="ECO:0000256" key="5">
    <source>
        <dbReference type="ARBA" id="ARBA00022581"/>
    </source>
</evidence>
<name>A0A2R2XFH3_HV1</name>
<keyword evidence="4 14" id="KW-0597">Phosphoprotein</keyword>
<dbReference type="GO" id="GO:0016020">
    <property type="term" value="C:membrane"/>
    <property type="evidence" value="ECO:0007669"/>
    <property type="project" value="UniProtKB-UniRule"/>
</dbReference>
<keyword evidence="9 14" id="KW-0406">Ion transport</keyword>
<evidence type="ECO:0000256" key="9">
    <source>
        <dbReference type="ARBA" id="ARBA00023065"/>
    </source>
</evidence>
<comment type="miscellaneous">
    <text evidence="14">HIV-1 lineages are divided in three main groups, M (for Major), O (for Outlier), and N (for New, or Non-M, Non-O). The vast majority of strains found worldwide belong to the group M. Group O seems to be endemic to and largely confined to Cameroon and neighboring countries in West Central Africa, where these viruses represent a small minority of HIV-1 strains. The group N is represented by a limited number of isolates from Cameroonian persons. The group M is further subdivided in 9 clades or subtypes (A to D, F to H, J and K).</text>
</comment>
<keyword evidence="11 14" id="KW-0407">Ion channel</keyword>
<protein>
    <recommendedName>
        <fullName evidence="2 14">Protein Vpu</fullName>
    </recommendedName>
    <alternativeName>
        <fullName evidence="13 14">U ORF protein</fullName>
    </alternativeName>
    <alternativeName>
        <fullName evidence="12 14">Viral protein U</fullName>
    </alternativeName>
</protein>
<organismHost>
    <name type="scientific">Homo sapiens</name>
    <name type="common">Human</name>
    <dbReference type="NCBI Taxonomy" id="9606"/>
</organismHost>
<keyword evidence="10 14" id="KW-0472">Membrane</keyword>
<evidence type="ECO:0000256" key="3">
    <source>
        <dbReference type="ARBA" id="ARBA00022448"/>
    </source>
</evidence>
<reference evidence="16" key="2">
    <citation type="journal article" date="2018" name="AIDS Res. Hum. Retroviruses">
        <title>Characterization of a new HIV-1 group N isolate originating from a Cameroonian patient.</title>
        <authorList>
            <person name="Tagnouokam Ngoupo P.A."/>
            <person name="Sadeuh-Mba S.A."/>
            <person name="De Oliveira F."/>
            <person name="Ngo-Malabo E.T."/>
            <person name="Ngono L."/>
            <person name="Plantier J.C."/>
            <person name="Kfutwah A."/>
            <person name="Njouom R."/>
        </authorList>
    </citation>
    <scope>NUCLEOTIDE SEQUENCE</scope>
    <source>
        <strain evidence="16">14003718</strain>
    </source>
</reference>
<dbReference type="GO" id="GO:0005261">
    <property type="term" value="F:monoatomic cation channel activity"/>
    <property type="evidence" value="ECO:0007669"/>
    <property type="project" value="UniProtKB-UniRule"/>
</dbReference>
<reference evidence="16" key="1">
    <citation type="submission" date="2017-08" db="EMBL/GenBank/DDBJ databases">
        <authorList>
            <person name="de Groot N.N."/>
        </authorList>
    </citation>
    <scope>NUCLEOTIDE SEQUENCE</scope>
    <source>
        <strain evidence="16">14003718</strain>
    </source>
</reference>
<sequence>MLEWGFIALGGAIIIAVVVWVLLYIEYKKIKLQEKIEQIRQRIRDGAEDSGKEIDGDAEWLAILLSPDELDTWDTWV</sequence>